<dbReference type="PROSITE" id="PS00113">
    <property type="entry name" value="ADENYLATE_KINASE"/>
    <property type="match status" value="1"/>
</dbReference>
<comment type="similarity">
    <text evidence="4">Belongs to the adenylate kinase family.</text>
</comment>
<dbReference type="CDD" id="cd01428">
    <property type="entry name" value="ADK"/>
    <property type="match status" value="1"/>
</dbReference>
<keyword evidence="2" id="KW-0547">Nucleotide-binding</keyword>
<dbReference type="PRINTS" id="PR00094">
    <property type="entry name" value="ADENYLTKNASE"/>
</dbReference>
<dbReference type="GO" id="GO:0006139">
    <property type="term" value="P:nucleobase-containing compound metabolic process"/>
    <property type="evidence" value="ECO:0007669"/>
    <property type="project" value="InterPro"/>
</dbReference>
<accession>A0A0K0E096</accession>
<sequence length="200" mass="22471">MSIEFALGKTPVIVLIGSPGSGKETQSTKISNNYSFTRISTGDILRNEIKSGSPKAIEMKKTVESGQLVPKEYIETLMKEYMLGAVTQKTKGFIVDGYPRDIAQGESFERKFKKPDVIIYLEVSDANILKRLKERTGTSGRADDNAEAIAKRLRQFKESTLLLVDHYKKQKACQVVNGDRSPEEVFNDIKKILDSKYKDL</sequence>
<dbReference type="GO" id="GO:0005524">
    <property type="term" value="F:ATP binding"/>
    <property type="evidence" value="ECO:0007669"/>
    <property type="project" value="InterPro"/>
</dbReference>
<keyword evidence="3 4" id="KW-0418">Kinase</keyword>
<dbReference type="InterPro" id="IPR027417">
    <property type="entry name" value="P-loop_NTPase"/>
</dbReference>
<keyword evidence="1 4" id="KW-0808">Transferase</keyword>
<evidence type="ECO:0000256" key="1">
    <source>
        <dbReference type="ARBA" id="ARBA00022679"/>
    </source>
</evidence>
<evidence type="ECO:0000313" key="6">
    <source>
        <dbReference type="WBParaSite" id="SSTP_0000291000.1"/>
    </source>
</evidence>
<dbReference type="Pfam" id="PF00406">
    <property type="entry name" value="ADK"/>
    <property type="match status" value="1"/>
</dbReference>
<keyword evidence="5" id="KW-1185">Reference proteome</keyword>
<dbReference type="InterPro" id="IPR033690">
    <property type="entry name" value="Adenylat_kinase_CS"/>
</dbReference>
<evidence type="ECO:0000313" key="5">
    <source>
        <dbReference type="Proteomes" id="UP000035681"/>
    </source>
</evidence>
<proteinExistence type="inferred from homology"/>
<dbReference type="PANTHER" id="PTHR23359">
    <property type="entry name" value="NUCLEOTIDE KINASE"/>
    <property type="match status" value="1"/>
</dbReference>
<evidence type="ECO:0000313" key="7">
    <source>
        <dbReference type="WBParaSite" id="TCONS_00000206.p1"/>
    </source>
</evidence>
<evidence type="ECO:0000256" key="2">
    <source>
        <dbReference type="ARBA" id="ARBA00022741"/>
    </source>
</evidence>
<organism evidence="6">
    <name type="scientific">Strongyloides stercoralis</name>
    <name type="common">Threadworm</name>
    <dbReference type="NCBI Taxonomy" id="6248"/>
    <lineage>
        <taxon>Eukaryota</taxon>
        <taxon>Metazoa</taxon>
        <taxon>Ecdysozoa</taxon>
        <taxon>Nematoda</taxon>
        <taxon>Chromadorea</taxon>
        <taxon>Rhabditida</taxon>
        <taxon>Tylenchina</taxon>
        <taxon>Panagrolaimomorpha</taxon>
        <taxon>Strongyloidoidea</taxon>
        <taxon>Strongyloididae</taxon>
        <taxon>Strongyloides</taxon>
    </lineage>
</organism>
<dbReference type="STRING" id="6248.A0A0K0E096"/>
<reference evidence="6" key="1">
    <citation type="submission" date="2015-08" db="UniProtKB">
        <authorList>
            <consortium name="WormBaseParasite"/>
        </authorList>
    </citation>
    <scope>IDENTIFICATION</scope>
</reference>
<dbReference type="WBParaSite" id="TCONS_00000206.p1">
    <property type="protein sequence ID" value="TCONS_00000206.p1"/>
    <property type="gene ID" value="XLOC_000230"/>
</dbReference>
<evidence type="ECO:0000256" key="4">
    <source>
        <dbReference type="RuleBase" id="RU003330"/>
    </source>
</evidence>
<dbReference type="HAMAP" id="MF_00235">
    <property type="entry name" value="Adenylate_kinase_Adk"/>
    <property type="match status" value="1"/>
</dbReference>
<dbReference type="WBParaSite" id="SSTP_0000291000.1">
    <property type="protein sequence ID" value="SSTP_0000291000.1"/>
    <property type="gene ID" value="SSTP_0000291000"/>
</dbReference>
<name>A0A0K0E096_STRER</name>
<dbReference type="AlphaFoldDB" id="A0A0K0E096"/>
<dbReference type="GO" id="GO:0019205">
    <property type="term" value="F:nucleobase-containing compound kinase activity"/>
    <property type="evidence" value="ECO:0007669"/>
    <property type="project" value="InterPro"/>
</dbReference>
<dbReference type="Gene3D" id="3.40.50.300">
    <property type="entry name" value="P-loop containing nucleotide triphosphate hydrolases"/>
    <property type="match status" value="1"/>
</dbReference>
<dbReference type="InterPro" id="IPR000850">
    <property type="entry name" value="Adenylat/UMP-CMP_kin"/>
</dbReference>
<evidence type="ECO:0000256" key="3">
    <source>
        <dbReference type="ARBA" id="ARBA00022777"/>
    </source>
</evidence>
<protein>
    <submittedName>
        <fullName evidence="7">Adenylate kinase active site lid domain-containing protein</fullName>
    </submittedName>
    <submittedName>
        <fullName evidence="6">Adenylate kinase isoenzyme 1</fullName>
    </submittedName>
</protein>
<dbReference type="SUPFAM" id="SSF52540">
    <property type="entry name" value="P-loop containing nucleoside triphosphate hydrolases"/>
    <property type="match status" value="1"/>
</dbReference>
<dbReference type="Proteomes" id="UP000035681">
    <property type="component" value="Unplaced"/>
</dbReference>